<dbReference type="PANTHER" id="PTHR32212">
    <property type="entry name" value="CYCLIN-LIKE F-BOX"/>
    <property type="match status" value="1"/>
</dbReference>
<comment type="caution">
    <text evidence="1">The sequence shown here is derived from an EMBL/GenBank/DDBJ whole genome shotgun (WGS) entry which is preliminary data.</text>
</comment>
<organism evidence="1 2">
    <name type="scientific">Helianthus annuus</name>
    <name type="common">Common sunflower</name>
    <dbReference type="NCBI Taxonomy" id="4232"/>
    <lineage>
        <taxon>Eukaryota</taxon>
        <taxon>Viridiplantae</taxon>
        <taxon>Streptophyta</taxon>
        <taxon>Embryophyta</taxon>
        <taxon>Tracheophyta</taxon>
        <taxon>Spermatophyta</taxon>
        <taxon>Magnoliopsida</taxon>
        <taxon>eudicotyledons</taxon>
        <taxon>Gunneridae</taxon>
        <taxon>Pentapetalae</taxon>
        <taxon>asterids</taxon>
        <taxon>campanulids</taxon>
        <taxon>Asterales</taxon>
        <taxon>Asteraceae</taxon>
        <taxon>Asteroideae</taxon>
        <taxon>Heliantheae alliance</taxon>
        <taxon>Heliantheae</taxon>
        <taxon>Helianthus</taxon>
    </lineage>
</organism>
<accession>A0A9K3GS10</accession>
<dbReference type="PANTHER" id="PTHR32212:SF260">
    <property type="entry name" value="LEUCINE-RICH REPEAT DOMAIN SUPERFAMILY, F-BOX-LIKE DOMAIN SUPERFAMILY"/>
    <property type="match status" value="1"/>
</dbReference>
<reference evidence="1" key="1">
    <citation type="journal article" date="2017" name="Nature">
        <title>The sunflower genome provides insights into oil metabolism, flowering and Asterid evolution.</title>
        <authorList>
            <person name="Badouin H."/>
            <person name="Gouzy J."/>
            <person name="Grassa C.J."/>
            <person name="Murat F."/>
            <person name="Staton S.E."/>
            <person name="Cottret L."/>
            <person name="Lelandais-Briere C."/>
            <person name="Owens G.L."/>
            <person name="Carrere S."/>
            <person name="Mayjonade B."/>
            <person name="Legrand L."/>
            <person name="Gill N."/>
            <person name="Kane N.C."/>
            <person name="Bowers J.E."/>
            <person name="Hubner S."/>
            <person name="Bellec A."/>
            <person name="Berard A."/>
            <person name="Berges H."/>
            <person name="Blanchet N."/>
            <person name="Boniface M.C."/>
            <person name="Brunel D."/>
            <person name="Catrice O."/>
            <person name="Chaidir N."/>
            <person name="Claudel C."/>
            <person name="Donnadieu C."/>
            <person name="Faraut T."/>
            <person name="Fievet G."/>
            <person name="Helmstetter N."/>
            <person name="King M."/>
            <person name="Knapp S.J."/>
            <person name="Lai Z."/>
            <person name="Le Paslier M.C."/>
            <person name="Lippi Y."/>
            <person name="Lorenzon L."/>
            <person name="Mandel J.R."/>
            <person name="Marage G."/>
            <person name="Marchand G."/>
            <person name="Marquand E."/>
            <person name="Bret-Mestries E."/>
            <person name="Morien E."/>
            <person name="Nambeesan S."/>
            <person name="Nguyen T."/>
            <person name="Pegot-Espagnet P."/>
            <person name="Pouilly N."/>
            <person name="Raftis F."/>
            <person name="Sallet E."/>
            <person name="Schiex T."/>
            <person name="Thomas J."/>
            <person name="Vandecasteele C."/>
            <person name="Vares D."/>
            <person name="Vear F."/>
            <person name="Vautrin S."/>
            <person name="Crespi M."/>
            <person name="Mangin B."/>
            <person name="Burke J.M."/>
            <person name="Salse J."/>
            <person name="Munos S."/>
            <person name="Vincourt P."/>
            <person name="Rieseberg L.H."/>
            <person name="Langlade N.B."/>
        </authorList>
    </citation>
    <scope>NUCLEOTIDE SEQUENCE</scope>
    <source>
        <tissue evidence="1">Leaves</tissue>
    </source>
</reference>
<name>A0A9K3GS10_HELAN</name>
<keyword evidence="2" id="KW-1185">Reference proteome</keyword>
<reference evidence="1" key="2">
    <citation type="submission" date="2020-06" db="EMBL/GenBank/DDBJ databases">
        <title>Helianthus annuus Genome sequencing and assembly Release 2.</title>
        <authorList>
            <person name="Gouzy J."/>
            <person name="Langlade N."/>
            <person name="Munos S."/>
        </authorList>
    </citation>
    <scope>NUCLEOTIDE SEQUENCE</scope>
    <source>
        <tissue evidence="1">Leaves</tissue>
    </source>
</reference>
<dbReference type="EMBL" id="MNCJ02000332">
    <property type="protein sequence ID" value="KAF5753717.1"/>
    <property type="molecule type" value="Genomic_DNA"/>
</dbReference>
<dbReference type="InterPro" id="IPR032675">
    <property type="entry name" value="LRR_dom_sf"/>
</dbReference>
<protein>
    <submittedName>
        <fullName evidence="1">Leucine-rich repeat domain superfamily</fullName>
    </submittedName>
</protein>
<evidence type="ECO:0000313" key="1">
    <source>
        <dbReference type="EMBL" id="KAF5753717.1"/>
    </source>
</evidence>
<dbReference type="Gene3D" id="3.80.10.10">
    <property type="entry name" value="Ribonuclease Inhibitor"/>
    <property type="match status" value="1"/>
</dbReference>
<gene>
    <name evidence="1" type="ORF">HanXRQr2_Chr17g0783221</name>
</gene>
<dbReference type="Gramene" id="mRNA:HanXRQr2_Chr17g0783221">
    <property type="protein sequence ID" value="mRNA:HanXRQr2_Chr17g0783221"/>
    <property type="gene ID" value="HanXRQr2_Chr17g0783221"/>
</dbReference>
<dbReference type="AlphaFoldDB" id="A0A9K3GS10"/>
<sequence>MGDRKRVNVEGDRLSSLPDDLIHKILSFVSIKCAVETSVKRVNVEGGLSGLQCLTSVSQVMISVQLLKFLRWRNNQIEVFSVDLTFRGKVSQAFVKRILDYAFSHNVQQLNFTCLRDKKIELPLSLFSSRSLKHLSLTGYSSCSYEHCIMTPPTWELPALATLNLHRVTLHDNGASHFSHCANLKNLTIKRCSMMGLGTSTLSICHLGLFNLTFEDGWESINVVTPQLKNLTIKDWPGIHLISAPNLSSLHYKDLYYDDPLQLSTDLLYLEKANICIHCPSEDKAATHKIVCLLQQLHTVKFLTLCLS</sequence>
<dbReference type="Proteomes" id="UP000215914">
    <property type="component" value="Unassembled WGS sequence"/>
</dbReference>
<dbReference type="SUPFAM" id="SSF52058">
    <property type="entry name" value="L domain-like"/>
    <property type="match status" value="1"/>
</dbReference>
<evidence type="ECO:0000313" key="2">
    <source>
        <dbReference type="Proteomes" id="UP000215914"/>
    </source>
</evidence>
<proteinExistence type="predicted"/>